<evidence type="ECO:0000259" key="3">
    <source>
        <dbReference type="Pfam" id="PF00080"/>
    </source>
</evidence>
<dbReference type="EMBL" id="CADCTW010000029">
    <property type="protein sequence ID" value="CAA9301386.1"/>
    <property type="molecule type" value="Genomic_DNA"/>
</dbReference>
<dbReference type="GO" id="GO:0004784">
    <property type="term" value="F:superoxide dismutase activity"/>
    <property type="evidence" value="ECO:0007669"/>
    <property type="project" value="UniProtKB-EC"/>
</dbReference>
<dbReference type="InterPro" id="IPR036423">
    <property type="entry name" value="SOD-like_Cu/Zn_dom_sf"/>
</dbReference>
<dbReference type="InterPro" id="IPR001424">
    <property type="entry name" value="SOD_Cu_Zn_dom"/>
</dbReference>
<gene>
    <name evidence="4" type="ORF">AVDCRST_MAG68-476</name>
</gene>
<accession>A0A6J4KC96</accession>
<dbReference type="Pfam" id="PF00080">
    <property type="entry name" value="Sod_Cu"/>
    <property type="match status" value="1"/>
</dbReference>
<name>A0A6J4KC96_9BACT</name>
<dbReference type="InterPro" id="IPR024134">
    <property type="entry name" value="SOD_Cu/Zn_/chaperone"/>
</dbReference>
<dbReference type="AlphaFoldDB" id="A0A6J4KC96"/>
<keyword evidence="4" id="KW-0560">Oxidoreductase</keyword>
<organism evidence="4">
    <name type="scientific">uncultured Gemmatimonadota bacterium</name>
    <dbReference type="NCBI Taxonomy" id="203437"/>
    <lineage>
        <taxon>Bacteria</taxon>
        <taxon>Pseudomonadati</taxon>
        <taxon>Gemmatimonadota</taxon>
        <taxon>environmental samples</taxon>
    </lineage>
</organism>
<dbReference type="CDD" id="cd00305">
    <property type="entry name" value="Cu-Zn_Superoxide_Dismutase"/>
    <property type="match status" value="1"/>
</dbReference>
<dbReference type="PROSITE" id="PS51257">
    <property type="entry name" value="PROKAR_LIPOPROTEIN"/>
    <property type="match status" value="1"/>
</dbReference>
<protein>
    <submittedName>
        <fullName evidence="4">Superoxide dismutase [Cu-Zn]</fullName>
        <ecNumber evidence="4">1.15.1.1</ecNumber>
    </submittedName>
</protein>
<proteinExistence type="inferred from homology"/>
<dbReference type="SUPFAM" id="SSF49329">
    <property type="entry name" value="Cu,Zn superoxide dismutase-like"/>
    <property type="match status" value="1"/>
</dbReference>
<reference evidence="4" key="1">
    <citation type="submission" date="2020-02" db="EMBL/GenBank/DDBJ databases">
        <authorList>
            <person name="Meier V. D."/>
        </authorList>
    </citation>
    <scope>NUCLEOTIDE SEQUENCE</scope>
    <source>
        <strain evidence="4">AVDCRST_MAG68</strain>
    </source>
</reference>
<feature type="chain" id="PRO_5026731392" evidence="2">
    <location>
        <begin position="23"/>
        <end position="184"/>
    </location>
</feature>
<evidence type="ECO:0000256" key="1">
    <source>
        <dbReference type="ARBA" id="ARBA00010457"/>
    </source>
</evidence>
<dbReference type="PANTHER" id="PTHR10003">
    <property type="entry name" value="SUPEROXIDE DISMUTASE CU-ZN -RELATED"/>
    <property type="match status" value="1"/>
</dbReference>
<dbReference type="GO" id="GO:0005507">
    <property type="term" value="F:copper ion binding"/>
    <property type="evidence" value="ECO:0007669"/>
    <property type="project" value="InterPro"/>
</dbReference>
<comment type="similarity">
    <text evidence="1">Belongs to the Cu-Zn superoxide dismutase family.</text>
</comment>
<sequence>MRTMRRSAWLAGGALMALGACAPAGQAGEGEMRPRQFTAPLMDAQGRNVGTVTATQRGGNVHVQVAATGLPAGTHGTHLHEAGICAAPGFTTAGGHLNPTGRQHGMRNPNGPHLGDLPNLTVGADGRGSMEATVAGTLTPGQAPLFDANGTALVVHATADDMVTDPSGNSGARIACVVLAAPTQ</sequence>
<keyword evidence="2" id="KW-0732">Signal</keyword>
<evidence type="ECO:0000313" key="4">
    <source>
        <dbReference type="EMBL" id="CAA9301386.1"/>
    </source>
</evidence>
<feature type="signal peptide" evidence="2">
    <location>
        <begin position="1"/>
        <end position="22"/>
    </location>
</feature>
<evidence type="ECO:0000256" key="2">
    <source>
        <dbReference type="SAM" id="SignalP"/>
    </source>
</evidence>
<feature type="domain" description="Superoxide dismutase copper/zinc binding" evidence="3">
    <location>
        <begin position="50"/>
        <end position="178"/>
    </location>
</feature>
<dbReference type="EC" id="1.15.1.1" evidence="4"/>
<dbReference type="Gene3D" id="2.60.40.200">
    <property type="entry name" value="Superoxide dismutase, copper/zinc binding domain"/>
    <property type="match status" value="1"/>
</dbReference>